<comment type="caution">
    <text evidence="1">The sequence shown here is derived from an EMBL/GenBank/DDBJ whole genome shotgun (WGS) entry which is preliminary data.</text>
</comment>
<name>A0A9P6KSX2_9PLEO</name>
<dbReference type="AlphaFoldDB" id="A0A9P6KSX2"/>
<proteinExistence type="predicted"/>
<evidence type="ECO:0000313" key="1">
    <source>
        <dbReference type="EMBL" id="KAF9737154.1"/>
    </source>
</evidence>
<protein>
    <submittedName>
        <fullName evidence="1">Uncharacterized protein</fullName>
    </submittedName>
</protein>
<sequence length="72" mass="8547">MLDLFKNLLKFIIEASMLHSPLSPITRYLTHLWVSVRGYFVPKDGPLQRLIDIYEEGEEDMDVYQAQQWLAY</sequence>
<reference evidence="1" key="1">
    <citation type="journal article" date="2020" name="Mol. Plant Microbe Interact.">
        <title>Genome Sequence of the Biocontrol Agent Coniothyrium minitans strain Conio (IMI 134523).</title>
        <authorList>
            <person name="Patel D."/>
            <person name="Shittu T.A."/>
            <person name="Baroncelli R."/>
            <person name="Muthumeenakshi S."/>
            <person name="Osborne T.H."/>
            <person name="Janganan T.K."/>
            <person name="Sreenivasaprasad S."/>
        </authorList>
    </citation>
    <scope>NUCLEOTIDE SEQUENCE</scope>
    <source>
        <strain evidence="1">Conio</strain>
    </source>
</reference>
<organism evidence="1 2">
    <name type="scientific">Paraphaeosphaeria minitans</name>
    <dbReference type="NCBI Taxonomy" id="565426"/>
    <lineage>
        <taxon>Eukaryota</taxon>
        <taxon>Fungi</taxon>
        <taxon>Dikarya</taxon>
        <taxon>Ascomycota</taxon>
        <taxon>Pezizomycotina</taxon>
        <taxon>Dothideomycetes</taxon>
        <taxon>Pleosporomycetidae</taxon>
        <taxon>Pleosporales</taxon>
        <taxon>Massarineae</taxon>
        <taxon>Didymosphaeriaceae</taxon>
        <taxon>Paraphaeosphaeria</taxon>
    </lineage>
</organism>
<dbReference type="Proteomes" id="UP000756921">
    <property type="component" value="Unassembled WGS sequence"/>
</dbReference>
<accession>A0A9P6KSX2</accession>
<keyword evidence="2" id="KW-1185">Reference proteome</keyword>
<evidence type="ECO:0000313" key="2">
    <source>
        <dbReference type="Proteomes" id="UP000756921"/>
    </source>
</evidence>
<gene>
    <name evidence="1" type="ORF">PMIN01_04933</name>
</gene>
<dbReference type="EMBL" id="WJXW01000004">
    <property type="protein sequence ID" value="KAF9737154.1"/>
    <property type="molecule type" value="Genomic_DNA"/>
</dbReference>